<dbReference type="HAMAP" id="MF_00298">
    <property type="entry name" value="Nudix_RppH"/>
    <property type="match status" value="1"/>
</dbReference>
<organism evidence="6 7">
    <name type="scientific">Salinarimonas ramus</name>
    <dbReference type="NCBI Taxonomy" id="690164"/>
    <lineage>
        <taxon>Bacteria</taxon>
        <taxon>Pseudomonadati</taxon>
        <taxon>Pseudomonadota</taxon>
        <taxon>Alphaproteobacteria</taxon>
        <taxon>Hyphomicrobiales</taxon>
        <taxon>Salinarimonadaceae</taxon>
        <taxon>Salinarimonas</taxon>
    </lineage>
</organism>
<dbReference type="GO" id="GO:0006753">
    <property type="term" value="P:nucleoside phosphate metabolic process"/>
    <property type="evidence" value="ECO:0007669"/>
    <property type="project" value="TreeGrafter"/>
</dbReference>
<keyword evidence="7" id="KW-1185">Reference proteome</keyword>
<comment type="function">
    <text evidence="4">Accelerates the degradation of transcripts by removing pyrophosphate from the 5'-end of triphosphorylated RNA, leading to a more labile monophosphorylated state that can stimulate subsequent ribonuclease cleavage.</text>
</comment>
<dbReference type="GO" id="GO:0008893">
    <property type="term" value="F:guanosine-3',5'-bis(diphosphate) 3'-diphosphatase activity"/>
    <property type="evidence" value="ECO:0007669"/>
    <property type="project" value="TreeGrafter"/>
</dbReference>
<feature type="domain" description="Nudix hydrolase" evidence="5">
    <location>
        <begin position="10"/>
        <end position="162"/>
    </location>
</feature>
<dbReference type="PROSITE" id="PS00893">
    <property type="entry name" value="NUDIX_BOX"/>
    <property type="match status" value="1"/>
</dbReference>
<dbReference type="InterPro" id="IPR020476">
    <property type="entry name" value="Nudix_hydrolase"/>
</dbReference>
<comment type="caution">
    <text evidence="6">The sequence shown here is derived from an EMBL/GenBank/DDBJ whole genome shotgun (WGS) entry which is preliminary data.</text>
</comment>
<evidence type="ECO:0000313" key="6">
    <source>
        <dbReference type="EMBL" id="GGK52147.1"/>
    </source>
</evidence>
<sequence>MSEEVPEKPPYRPCVGVVLFNREGLVFVGKRIPDSGPEHVEGPHVWQMPQGGIDPGEEPLAAATRELHEETNVRSVTLLAQASDWYAYDLPSTVASQAWKGKWRGQTQMWFAFRFEGDDSEIDIASPAGHEPEFEAWRWERLERLPELIIPFKRPVYERVVAEFARFSGVPA</sequence>
<dbReference type="SUPFAM" id="SSF55811">
    <property type="entry name" value="Nudix"/>
    <property type="match status" value="1"/>
</dbReference>
<dbReference type="EMBL" id="BMMF01000016">
    <property type="protein sequence ID" value="GGK52147.1"/>
    <property type="molecule type" value="Genomic_DNA"/>
</dbReference>
<evidence type="ECO:0000256" key="1">
    <source>
        <dbReference type="ARBA" id="ARBA00001936"/>
    </source>
</evidence>
<dbReference type="GO" id="GO:0019693">
    <property type="term" value="P:ribose phosphate metabolic process"/>
    <property type="evidence" value="ECO:0007669"/>
    <property type="project" value="TreeGrafter"/>
</dbReference>
<keyword evidence="3 4" id="KW-0378">Hydrolase</keyword>
<dbReference type="NCBIfam" id="NF001938">
    <property type="entry name" value="PRK00714.1-5"/>
    <property type="match status" value="1"/>
</dbReference>
<dbReference type="GO" id="GO:0034432">
    <property type="term" value="F:bis(5'-adenosyl)-pentaphosphatase activity"/>
    <property type="evidence" value="ECO:0007669"/>
    <property type="project" value="TreeGrafter"/>
</dbReference>
<evidence type="ECO:0000259" key="5">
    <source>
        <dbReference type="PROSITE" id="PS51462"/>
    </source>
</evidence>
<evidence type="ECO:0000256" key="2">
    <source>
        <dbReference type="ARBA" id="ARBA00001946"/>
    </source>
</evidence>
<gene>
    <name evidence="4 6" type="primary">rppH</name>
    <name evidence="4" type="synonym">nudH</name>
    <name evidence="6" type="ORF">GCM10011322_43920</name>
</gene>
<accession>A0A917V9G7</accession>
<proteinExistence type="inferred from homology"/>
<comment type="similarity">
    <text evidence="4">Belongs to the Nudix hydrolase family. RppH subfamily.</text>
</comment>
<dbReference type="Pfam" id="PF00293">
    <property type="entry name" value="NUDIX"/>
    <property type="match status" value="1"/>
</dbReference>
<protein>
    <recommendedName>
        <fullName evidence="4">RNA pyrophosphohydrolase</fullName>
        <ecNumber evidence="4">3.6.1.-</ecNumber>
    </recommendedName>
    <alternativeName>
        <fullName evidence="4">(Di)nucleoside polyphosphate hydrolase</fullName>
    </alternativeName>
</protein>
<dbReference type="Gene3D" id="3.90.79.10">
    <property type="entry name" value="Nucleoside Triphosphate Pyrophosphohydrolase"/>
    <property type="match status" value="1"/>
</dbReference>
<dbReference type="PANTHER" id="PTHR11839">
    <property type="entry name" value="UDP/ADP-SUGAR PYROPHOSPHATASE"/>
    <property type="match status" value="1"/>
</dbReference>
<dbReference type="InterPro" id="IPR015797">
    <property type="entry name" value="NUDIX_hydrolase-like_dom_sf"/>
</dbReference>
<dbReference type="Proteomes" id="UP000600449">
    <property type="component" value="Unassembled WGS sequence"/>
</dbReference>
<evidence type="ECO:0000256" key="4">
    <source>
        <dbReference type="HAMAP-Rule" id="MF_00298"/>
    </source>
</evidence>
<dbReference type="CDD" id="cd03671">
    <property type="entry name" value="NUDIX_Ap4A_hydrolase_plant_like"/>
    <property type="match status" value="1"/>
</dbReference>
<evidence type="ECO:0000256" key="3">
    <source>
        <dbReference type="ARBA" id="ARBA00022801"/>
    </source>
</evidence>
<dbReference type="PANTHER" id="PTHR11839:SF22">
    <property type="entry name" value="NUDIX HYDROLASE 26, CHLOROPLASTIC"/>
    <property type="match status" value="1"/>
</dbReference>
<dbReference type="RefSeq" id="WP_188915424.1">
    <property type="nucleotide sequence ID" value="NZ_BMMF01000016.1"/>
</dbReference>
<dbReference type="PRINTS" id="PR00502">
    <property type="entry name" value="NUDIXFAMILY"/>
</dbReference>
<dbReference type="InterPro" id="IPR022927">
    <property type="entry name" value="RppH"/>
</dbReference>
<feature type="short sequence motif" description="Nudix box" evidence="4">
    <location>
        <begin position="51"/>
        <end position="72"/>
    </location>
</feature>
<dbReference type="InterPro" id="IPR020084">
    <property type="entry name" value="NUDIX_hydrolase_CS"/>
</dbReference>
<dbReference type="EC" id="3.6.1.-" evidence="4"/>
<comment type="cofactor">
    <cofactor evidence="2">
        <name>Mg(2+)</name>
        <dbReference type="ChEBI" id="CHEBI:18420"/>
    </cofactor>
</comment>
<comment type="cofactor">
    <cofactor evidence="1">
        <name>Mn(2+)</name>
        <dbReference type="ChEBI" id="CHEBI:29035"/>
    </cofactor>
</comment>
<name>A0A917V9G7_9HYPH</name>
<dbReference type="AlphaFoldDB" id="A0A917V9G7"/>
<dbReference type="PROSITE" id="PS51462">
    <property type="entry name" value="NUDIX"/>
    <property type="match status" value="1"/>
</dbReference>
<reference evidence="6 7" key="1">
    <citation type="journal article" date="2014" name="Int. J. Syst. Evol. Microbiol.">
        <title>Complete genome sequence of Corynebacterium casei LMG S-19264T (=DSM 44701T), isolated from a smear-ripened cheese.</title>
        <authorList>
            <consortium name="US DOE Joint Genome Institute (JGI-PGF)"/>
            <person name="Walter F."/>
            <person name="Albersmeier A."/>
            <person name="Kalinowski J."/>
            <person name="Ruckert C."/>
        </authorList>
    </citation>
    <scope>NUCLEOTIDE SEQUENCE [LARGE SCALE GENOMIC DNA]</scope>
    <source>
        <strain evidence="6 7">CGMCC 1.9161</strain>
    </source>
</reference>
<comment type="cofactor">
    <cofactor evidence="4">
        <name>a divalent metal cation</name>
        <dbReference type="ChEBI" id="CHEBI:60240"/>
    </cofactor>
</comment>
<evidence type="ECO:0000313" key="7">
    <source>
        <dbReference type="Proteomes" id="UP000600449"/>
    </source>
</evidence>
<dbReference type="InterPro" id="IPR000086">
    <property type="entry name" value="NUDIX_hydrolase_dom"/>
</dbReference>